<evidence type="ECO:0000313" key="4">
    <source>
        <dbReference type="EMBL" id="GAA2212507.1"/>
    </source>
</evidence>
<dbReference type="InterPro" id="IPR002401">
    <property type="entry name" value="Cyt_P450_E_grp-I"/>
</dbReference>
<dbReference type="InterPro" id="IPR017972">
    <property type="entry name" value="Cyt_P450_CS"/>
</dbReference>
<evidence type="ECO:0000256" key="3">
    <source>
        <dbReference type="RuleBase" id="RU000461"/>
    </source>
</evidence>
<gene>
    <name evidence="4" type="ORF">GCM10009850_079690</name>
</gene>
<dbReference type="InterPro" id="IPR036396">
    <property type="entry name" value="Cyt_P450_sf"/>
</dbReference>
<dbReference type="EMBL" id="BAAAQX010000027">
    <property type="protein sequence ID" value="GAA2212507.1"/>
    <property type="molecule type" value="Genomic_DNA"/>
</dbReference>
<evidence type="ECO:0000313" key="5">
    <source>
        <dbReference type="Proteomes" id="UP001499843"/>
    </source>
</evidence>
<accession>A0ABN3CSR2</accession>
<dbReference type="PRINTS" id="PR00463">
    <property type="entry name" value="EP450I"/>
</dbReference>
<protein>
    <submittedName>
        <fullName evidence="4">Cytochrome P450</fullName>
    </submittedName>
</protein>
<dbReference type="InterPro" id="IPR001128">
    <property type="entry name" value="Cyt_P450"/>
</dbReference>
<dbReference type="Proteomes" id="UP001499843">
    <property type="component" value="Unassembled WGS sequence"/>
</dbReference>
<proteinExistence type="inferred from homology"/>
<dbReference type="Pfam" id="PF00067">
    <property type="entry name" value="p450"/>
    <property type="match status" value="1"/>
</dbReference>
<keyword evidence="3" id="KW-0503">Monooxygenase</keyword>
<organism evidence="4 5">
    <name type="scientific">Nonomuraea monospora</name>
    <dbReference type="NCBI Taxonomy" id="568818"/>
    <lineage>
        <taxon>Bacteria</taxon>
        <taxon>Bacillati</taxon>
        <taxon>Actinomycetota</taxon>
        <taxon>Actinomycetes</taxon>
        <taxon>Streptosporangiales</taxon>
        <taxon>Streptosporangiaceae</taxon>
        <taxon>Nonomuraea</taxon>
    </lineage>
</organism>
<keyword evidence="5" id="KW-1185">Reference proteome</keyword>
<dbReference type="RefSeq" id="WP_344487087.1">
    <property type="nucleotide sequence ID" value="NZ_BAAAQX010000027.1"/>
</dbReference>
<comment type="similarity">
    <text evidence="2 3">Belongs to the cytochrome P450 family.</text>
</comment>
<dbReference type="SUPFAM" id="SSF48264">
    <property type="entry name" value="Cytochrome P450"/>
    <property type="match status" value="1"/>
</dbReference>
<name>A0ABN3CSR2_9ACTN</name>
<dbReference type="PANTHER" id="PTHR24305:SF166">
    <property type="entry name" value="CYTOCHROME P450 12A4, MITOCHONDRIAL-RELATED"/>
    <property type="match status" value="1"/>
</dbReference>
<keyword evidence="3" id="KW-0479">Metal-binding</keyword>
<keyword evidence="3" id="KW-0408">Iron</keyword>
<dbReference type="Gene3D" id="1.10.630.10">
    <property type="entry name" value="Cytochrome P450"/>
    <property type="match status" value="1"/>
</dbReference>
<dbReference type="InterPro" id="IPR050121">
    <property type="entry name" value="Cytochrome_P450_monoxygenase"/>
</dbReference>
<dbReference type="PANTHER" id="PTHR24305">
    <property type="entry name" value="CYTOCHROME P450"/>
    <property type="match status" value="1"/>
</dbReference>
<evidence type="ECO:0000256" key="2">
    <source>
        <dbReference type="ARBA" id="ARBA00010617"/>
    </source>
</evidence>
<comment type="caution">
    <text evidence="4">The sequence shown here is derived from an EMBL/GenBank/DDBJ whole genome shotgun (WGS) entry which is preliminary data.</text>
</comment>
<dbReference type="PROSITE" id="PS00086">
    <property type="entry name" value="CYTOCHROME_P450"/>
    <property type="match status" value="1"/>
</dbReference>
<evidence type="ECO:0000256" key="1">
    <source>
        <dbReference type="ARBA" id="ARBA00001971"/>
    </source>
</evidence>
<keyword evidence="3" id="KW-0349">Heme</keyword>
<sequence length="442" mass="48218">METSRPLAAVPFAPGHVPVLGNLPAFGRRPLAFLAGLRLAGDVVRIGLGTREFVYFSDPAAVHDVLVNQAESFANDAFLDRIGPLIQDEALLVLPYERHLPYRRRLNAQFRHARVPEMAARAAENARELAGGWPEGRPFRLDLALLRLSAANSCSALLGRRLPDAEEEAVARSAMTIGALLTARAMLPAWLSRLPLPANRRFVRACELLRSVARGHAAEDSLLRWLDATLHDPADGSAGAEQLTDERLTGDAATVLFGGIETVSSAMAWFFWELSQAPELAGQVWDEVASVTGGHQVSGGHRSGFRLLEAALWETLRLHPGIVFTRRAEREVTVGGVRLPAGTELLVSPYAMHRDPALFPRPDEFDPRRWLGRTASAGHAFLPFGAGHRKCLGDNQAMAQMTMSLAVIGSSWRVEVREPGQVSEVVAATTRPDRLEAVACRR</sequence>
<keyword evidence="3" id="KW-0560">Oxidoreductase</keyword>
<reference evidence="4 5" key="1">
    <citation type="journal article" date="2019" name="Int. J. Syst. Evol. Microbiol.">
        <title>The Global Catalogue of Microorganisms (GCM) 10K type strain sequencing project: providing services to taxonomists for standard genome sequencing and annotation.</title>
        <authorList>
            <consortium name="The Broad Institute Genomics Platform"/>
            <consortium name="The Broad Institute Genome Sequencing Center for Infectious Disease"/>
            <person name="Wu L."/>
            <person name="Ma J."/>
        </authorList>
    </citation>
    <scope>NUCLEOTIDE SEQUENCE [LARGE SCALE GENOMIC DNA]</scope>
    <source>
        <strain evidence="4 5">JCM 16114</strain>
    </source>
</reference>
<dbReference type="PRINTS" id="PR00385">
    <property type="entry name" value="P450"/>
</dbReference>
<comment type="cofactor">
    <cofactor evidence="1">
        <name>heme</name>
        <dbReference type="ChEBI" id="CHEBI:30413"/>
    </cofactor>
</comment>